<feature type="chain" id="PRO_5022255273" evidence="2">
    <location>
        <begin position="36"/>
        <end position="454"/>
    </location>
</feature>
<feature type="signal peptide" evidence="2">
    <location>
        <begin position="1"/>
        <end position="35"/>
    </location>
</feature>
<organism evidence="3 4">
    <name type="scientific">Aureliella helgolandensis</name>
    <dbReference type="NCBI Taxonomy" id="2527968"/>
    <lineage>
        <taxon>Bacteria</taxon>
        <taxon>Pseudomonadati</taxon>
        <taxon>Planctomycetota</taxon>
        <taxon>Planctomycetia</taxon>
        <taxon>Pirellulales</taxon>
        <taxon>Pirellulaceae</taxon>
        <taxon>Aureliella</taxon>
    </lineage>
</organism>
<dbReference type="GO" id="GO:0015288">
    <property type="term" value="F:porin activity"/>
    <property type="evidence" value="ECO:0007669"/>
    <property type="project" value="InterPro"/>
</dbReference>
<evidence type="ECO:0000256" key="2">
    <source>
        <dbReference type="RuleBase" id="RU363072"/>
    </source>
</evidence>
<keyword evidence="4" id="KW-1185">Reference proteome</keyword>
<reference evidence="3 4" key="1">
    <citation type="submission" date="2019-02" db="EMBL/GenBank/DDBJ databases">
        <title>Deep-cultivation of Planctomycetes and their phenomic and genomic characterization uncovers novel biology.</title>
        <authorList>
            <person name="Wiegand S."/>
            <person name="Jogler M."/>
            <person name="Boedeker C."/>
            <person name="Pinto D."/>
            <person name="Vollmers J."/>
            <person name="Rivas-Marin E."/>
            <person name="Kohn T."/>
            <person name="Peeters S.H."/>
            <person name="Heuer A."/>
            <person name="Rast P."/>
            <person name="Oberbeckmann S."/>
            <person name="Bunk B."/>
            <person name="Jeske O."/>
            <person name="Meyerdierks A."/>
            <person name="Storesund J.E."/>
            <person name="Kallscheuer N."/>
            <person name="Luecker S."/>
            <person name="Lage O.M."/>
            <person name="Pohl T."/>
            <person name="Merkel B.J."/>
            <person name="Hornburger P."/>
            <person name="Mueller R.-W."/>
            <person name="Bruemmer F."/>
            <person name="Labrenz M."/>
            <person name="Spormann A.M."/>
            <person name="Op den Camp H."/>
            <person name="Overmann J."/>
            <person name="Amann R."/>
            <person name="Jetten M.S.M."/>
            <person name="Mascher T."/>
            <person name="Medema M.H."/>
            <person name="Devos D.P."/>
            <person name="Kaster A.-K."/>
            <person name="Ovreas L."/>
            <person name="Rohde M."/>
            <person name="Galperin M.Y."/>
            <person name="Jogler C."/>
        </authorList>
    </citation>
    <scope>NUCLEOTIDE SEQUENCE [LARGE SCALE GENOMIC DNA]</scope>
    <source>
        <strain evidence="3 4">Q31a</strain>
    </source>
</reference>
<dbReference type="PANTHER" id="PTHR37944:SF1">
    <property type="entry name" value="PORIN B"/>
    <property type="match status" value="1"/>
</dbReference>
<evidence type="ECO:0000313" key="4">
    <source>
        <dbReference type="Proteomes" id="UP000318017"/>
    </source>
</evidence>
<gene>
    <name evidence="3" type="ORF">Q31a_34470</name>
</gene>
<dbReference type="PANTHER" id="PTHR37944">
    <property type="entry name" value="PORIN B"/>
    <property type="match status" value="1"/>
</dbReference>
<dbReference type="AlphaFoldDB" id="A0A518G952"/>
<dbReference type="Proteomes" id="UP000318017">
    <property type="component" value="Chromosome"/>
</dbReference>
<evidence type="ECO:0000256" key="1">
    <source>
        <dbReference type="ARBA" id="ARBA00008769"/>
    </source>
</evidence>
<dbReference type="Gene3D" id="2.40.160.180">
    <property type="entry name" value="Carbohydrate-selective porin OprB"/>
    <property type="match status" value="1"/>
</dbReference>
<evidence type="ECO:0000313" key="3">
    <source>
        <dbReference type="EMBL" id="QDV25124.1"/>
    </source>
</evidence>
<dbReference type="GO" id="GO:0008643">
    <property type="term" value="P:carbohydrate transport"/>
    <property type="evidence" value="ECO:0007669"/>
    <property type="project" value="InterPro"/>
</dbReference>
<dbReference type="KEGG" id="ahel:Q31a_34470"/>
<dbReference type="InterPro" id="IPR052932">
    <property type="entry name" value="OprB_Porin"/>
</dbReference>
<dbReference type="RefSeq" id="WP_197355314.1">
    <property type="nucleotide sequence ID" value="NZ_CP036298.1"/>
</dbReference>
<dbReference type="InterPro" id="IPR007049">
    <property type="entry name" value="Carb-sel_porin_OprB"/>
</dbReference>
<dbReference type="EMBL" id="CP036298">
    <property type="protein sequence ID" value="QDV25124.1"/>
    <property type="molecule type" value="Genomic_DNA"/>
</dbReference>
<name>A0A518G952_9BACT</name>
<protein>
    <submittedName>
        <fullName evidence="3">Carbohydrate-selective porin, OprB family</fullName>
    </submittedName>
</protein>
<dbReference type="GO" id="GO:0016020">
    <property type="term" value="C:membrane"/>
    <property type="evidence" value="ECO:0007669"/>
    <property type="project" value="InterPro"/>
</dbReference>
<comment type="similarity">
    <text evidence="1 2">Belongs to the OprB family.</text>
</comment>
<dbReference type="Pfam" id="PF04966">
    <property type="entry name" value="OprB"/>
    <property type="match status" value="1"/>
</dbReference>
<dbReference type="InterPro" id="IPR038673">
    <property type="entry name" value="OprB_sf"/>
</dbReference>
<keyword evidence="2" id="KW-0732">Signal</keyword>
<proteinExistence type="inferred from homology"/>
<accession>A0A518G952</accession>
<sequence length="454" mass="49202" precursor="true">MATNPRRRRKFSQSVGWTMVVAGLCCVFDIASAPAQTGAGGCDLLTAEGPICSNYLACDSYGIEPSCSQDGFFAQLNQRRATLAKNGISLQNNLTQYYFGNTTGGLEREFRYSGHGDYLANFDFGKLGVQEGLFLTVRTEHRFGESGSGLSGSFIPSTLPADLPSAEKEHLYVTNFLITQALSEDFVLFAGKVDALSGDANDFAQARGITQFSNLAFVGNPATLRTIPYSTLGAGCSFLLEGEPLLSFMVLNAVDTTRTIGLGELFNEGCALTTELRLPTNFFDLPGHQLFGATWSSREVASLSQDPRVILPTIPIDRQSGSWSLYWNCDQYLVSDRRDPKRGWGYFGRAAIADDQTNPIAYFLSAGLGGTSMISGREHDRFGMGYYYSSTSNPIAPFIANAIGGLKDEQGVELFYNAAVNSMVSVTPDLQVISSFRDSLDTALLAGVRMNVAF</sequence>